<sequence length="170" mass="19322">LVATGVQDIVMQPGQDAIKERNADAKFYTVNPQLAIAETLELIRDVRSEYKSLLPQLHLDELRVRGDLAYDTVVTMLSELGDHVLAVRSGVDRAVEQVERWMLDATGGTPSDYALHHERRWLALSEAQQIDLQLKRQQLEERRRGRDTRHGGRETRDARQGDTRAAIEVV</sequence>
<evidence type="ECO:0000313" key="2">
    <source>
        <dbReference type="EMBL" id="KPV49812.1"/>
    </source>
</evidence>
<organism evidence="2 3">
    <name type="scientific">Kouleothrix aurantiaca</name>
    <dbReference type="NCBI Taxonomy" id="186479"/>
    <lineage>
        <taxon>Bacteria</taxon>
        <taxon>Bacillati</taxon>
        <taxon>Chloroflexota</taxon>
        <taxon>Chloroflexia</taxon>
        <taxon>Chloroflexales</taxon>
        <taxon>Roseiflexineae</taxon>
        <taxon>Roseiflexaceae</taxon>
        <taxon>Kouleothrix</taxon>
    </lineage>
</organism>
<dbReference type="EMBL" id="LJCR01001734">
    <property type="protein sequence ID" value="KPV49812.1"/>
    <property type="molecule type" value="Genomic_DNA"/>
</dbReference>
<keyword evidence="3" id="KW-1185">Reference proteome</keyword>
<gene>
    <name evidence="2" type="ORF">SE17_30495</name>
</gene>
<evidence type="ECO:0000313" key="3">
    <source>
        <dbReference type="Proteomes" id="UP000050509"/>
    </source>
</evidence>
<comment type="caution">
    <text evidence="2">The sequence shown here is derived from an EMBL/GenBank/DDBJ whole genome shotgun (WGS) entry which is preliminary data.</text>
</comment>
<feature type="region of interest" description="Disordered" evidence="1">
    <location>
        <begin position="138"/>
        <end position="170"/>
    </location>
</feature>
<evidence type="ECO:0000256" key="1">
    <source>
        <dbReference type="SAM" id="MobiDB-lite"/>
    </source>
</evidence>
<dbReference type="Proteomes" id="UP000050509">
    <property type="component" value="Unassembled WGS sequence"/>
</dbReference>
<reference evidence="2 3" key="1">
    <citation type="submission" date="2015-09" db="EMBL/GenBank/DDBJ databases">
        <title>Draft genome sequence of Kouleothrix aurantiaca JCM 19913.</title>
        <authorList>
            <person name="Hemp J."/>
        </authorList>
    </citation>
    <scope>NUCLEOTIDE SEQUENCE [LARGE SCALE GENOMIC DNA]</scope>
    <source>
        <strain evidence="2 3">COM-B</strain>
    </source>
</reference>
<protein>
    <submittedName>
        <fullName evidence="2">Uncharacterized protein</fullName>
    </submittedName>
</protein>
<proteinExistence type="predicted"/>
<dbReference type="AlphaFoldDB" id="A0A0P9DIX8"/>
<feature type="compositionally biased region" description="Basic and acidic residues" evidence="1">
    <location>
        <begin position="138"/>
        <end position="162"/>
    </location>
</feature>
<name>A0A0P9DIX8_9CHLR</name>
<feature type="non-terminal residue" evidence="2">
    <location>
        <position position="1"/>
    </location>
</feature>
<accession>A0A0P9DIX8</accession>